<dbReference type="Pfam" id="PF13086">
    <property type="entry name" value="AAA_11"/>
    <property type="match status" value="1"/>
</dbReference>
<dbReference type="GO" id="GO:0004386">
    <property type="term" value="F:helicase activity"/>
    <property type="evidence" value="ECO:0007669"/>
    <property type="project" value="InterPro"/>
</dbReference>
<name>A0A0C3PT87_PISTI</name>
<organism evidence="2 3">
    <name type="scientific">Pisolithus tinctorius Marx 270</name>
    <dbReference type="NCBI Taxonomy" id="870435"/>
    <lineage>
        <taxon>Eukaryota</taxon>
        <taxon>Fungi</taxon>
        <taxon>Dikarya</taxon>
        <taxon>Basidiomycota</taxon>
        <taxon>Agaricomycotina</taxon>
        <taxon>Agaricomycetes</taxon>
        <taxon>Agaricomycetidae</taxon>
        <taxon>Boletales</taxon>
        <taxon>Sclerodermatineae</taxon>
        <taxon>Pisolithaceae</taxon>
        <taxon>Pisolithus</taxon>
    </lineage>
</organism>
<protein>
    <recommendedName>
        <fullName evidence="1">DNA2/NAM7 helicase helicase domain-containing protein</fullName>
    </recommendedName>
</protein>
<keyword evidence="3" id="KW-1185">Reference proteome</keyword>
<evidence type="ECO:0000313" key="3">
    <source>
        <dbReference type="Proteomes" id="UP000054217"/>
    </source>
</evidence>
<dbReference type="OrthoDB" id="6513042at2759"/>
<dbReference type="InterPro" id="IPR027417">
    <property type="entry name" value="P-loop_NTPase"/>
</dbReference>
<feature type="non-terminal residue" evidence="2">
    <location>
        <position position="415"/>
    </location>
</feature>
<dbReference type="InterPro" id="IPR041677">
    <property type="entry name" value="DNA2/NAM7_AAA_11"/>
</dbReference>
<evidence type="ECO:0000313" key="2">
    <source>
        <dbReference type="EMBL" id="KIO11904.1"/>
    </source>
</evidence>
<dbReference type="Gene3D" id="3.40.50.300">
    <property type="entry name" value="P-loop containing nucleotide triphosphate hydrolases"/>
    <property type="match status" value="1"/>
</dbReference>
<accession>A0A0C3PT87</accession>
<feature type="domain" description="DNA2/NAM7 helicase helicase" evidence="1">
    <location>
        <begin position="371"/>
        <end position="413"/>
    </location>
</feature>
<evidence type="ECO:0000259" key="1">
    <source>
        <dbReference type="Pfam" id="PF13086"/>
    </source>
</evidence>
<sequence length="415" mass="45816">KLFRECSPEIIFEISSEDSLNARHLRPFLDTVMSEGAIGISASYRRHCQLGAIAFSSPSRALVVQLASGDLTLGSNCSKRNRVIRGRNLLKKQILCNANYQKYAFQMDRIVVALYLDMALRIDSAIDMLSVSPLDDRRSPQALMNAMGGESTLHQSNVKALFFSNQSRPASNSDLVQQAWAACQAAILPHMAVRFHALRRIRTNIIPDEHMSALSKICRDGELLDSLKPLSVKNDVMPDITVKMGNLTLTCRRYPTRIRRSTHHQSIQIETRKGVKVQGRAIHVRGREAQIGIRGSFRGDEVKSVRTIGKPALTCAEVSRELVILATLKGESTLLSHPFFKAVWLPNDSIRWPKSGDTKPKIPIHCPGLGINISQERAIEKILSASDADRLVLIQGPPGTGKTTVITAAVTSILS</sequence>
<feature type="non-terminal residue" evidence="2">
    <location>
        <position position="1"/>
    </location>
</feature>
<dbReference type="SUPFAM" id="SSF52540">
    <property type="entry name" value="P-loop containing nucleoside triphosphate hydrolases"/>
    <property type="match status" value="1"/>
</dbReference>
<dbReference type="HOGENOM" id="CLU_010083_0_1_1"/>
<gene>
    <name evidence="2" type="ORF">M404DRAFT_76492</name>
</gene>
<dbReference type="EMBL" id="KN831949">
    <property type="protein sequence ID" value="KIO11904.1"/>
    <property type="molecule type" value="Genomic_DNA"/>
</dbReference>
<reference evidence="2 3" key="1">
    <citation type="submission" date="2014-04" db="EMBL/GenBank/DDBJ databases">
        <authorList>
            <consortium name="DOE Joint Genome Institute"/>
            <person name="Kuo A."/>
            <person name="Kohler A."/>
            <person name="Costa M.D."/>
            <person name="Nagy L.G."/>
            <person name="Floudas D."/>
            <person name="Copeland A."/>
            <person name="Barry K.W."/>
            <person name="Cichocki N."/>
            <person name="Veneault-Fourrey C."/>
            <person name="LaButti K."/>
            <person name="Lindquist E.A."/>
            <person name="Lipzen A."/>
            <person name="Lundell T."/>
            <person name="Morin E."/>
            <person name="Murat C."/>
            <person name="Sun H."/>
            <person name="Tunlid A."/>
            <person name="Henrissat B."/>
            <person name="Grigoriev I.V."/>
            <person name="Hibbett D.S."/>
            <person name="Martin F."/>
            <person name="Nordberg H.P."/>
            <person name="Cantor M.N."/>
            <person name="Hua S.X."/>
        </authorList>
    </citation>
    <scope>NUCLEOTIDE SEQUENCE [LARGE SCALE GENOMIC DNA]</scope>
    <source>
        <strain evidence="2 3">Marx 270</strain>
    </source>
</reference>
<dbReference type="Proteomes" id="UP000054217">
    <property type="component" value="Unassembled WGS sequence"/>
</dbReference>
<dbReference type="AlphaFoldDB" id="A0A0C3PT87"/>
<reference evidence="3" key="2">
    <citation type="submission" date="2015-01" db="EMBL/GenBank/DDBJ databases">
        <title>Evolutionary Origins and Diversification of the Mycorrhizal Mutualists.</title>
        <authorList>
            <consortium name="DOE Joint Genome Institute"/>
            <consortium name="Mycorrhizal Genomics Consortium"/>
            <person name="Kohler A."/>
            <person name="Kuo A."/>
            <person name="Nagy L.G."/>
            <person name="Floudas D."/>
            <person name="Copeland A."/>
            <person name="Barry K.W."/>
            <person name="Cichocki N."/>
            <person name="Veneault-Fourrey C."/>
            <person name="LaButti K."/>
            <person name="Lindquist E.A."/>
            <person name="Lipzen A."/>
            <person name="Lundell T."/>
            <person name="Morin E."/>
            <person name="Murat C."/>
            <person name="Riley R."/>
            <person name="Ohm R."/>
            <person name="Sun H."/>
            <person name="Tunlid A."/>
            <person name="Henrissat B."/>
            <person name="Grigoriev I.V."/>
            <person name="Hibbett D.S."/>
            <person name="Martin F."/>
        </authorList>
    </citation>
    <scope>NUCLEOTIDE SEQUENCE [LARGE SCALE GENOMIC DNA]</scope>
    <source>
        <strain evidence="3">Marx 270</strain>
    </source>
</reference>
<dbReference type="STRING" id="870435.A0A0C3PT87"/>
<proteinExistence type="predicted"/>
<dbReference type="InParanoid" id="A0A0C3PT87"/>